<comment type="caution">
    <text evidence="2">The sequence shown here is derived from an EMBL/GenBank/DDBJ whole genome shotgun (WGS) entry which is preliminary data.</text>
</comment>
<protein>
    <submittedName>
        <fullName evidence="2">Uncharacterized protein</fullName>
    </submittedName>
</protein>
<accession>A0ABD1Y401</accession>
<dbReference type="AlphaFoldDB" id="A0ABD1Y401"/>
<evidence type="ECO:0000256" key="1">
    <source>
        <dbReference type="SAM" id="MobiDB-lite"/>
    </source>
</evidence>
<proteinExistence type="predicted"/>
<keyword evidence="3" id="KW-1185">Reference proteome</keyword>
<sequence>MIKRADMAVLHATGWNRGNCEPRCTHSCHPHPGEHGHVAKVRRFTPDEAATWRNKQKRAKRQTMRKALGEDAMRTLNDAKGNSASSKKHEKTSN</sequence>
<organism evidence="2 3">
    <name type="scientific">Riccia fluitans</name>
    <dbReference type="NCBI Taxonomy" id="41844"/>
    <lineage>
        <taxon>Eukaryota</taxon>
        <taxon>Viridiplantae</taxon>
        <taxon>Streptophyta</taxon>
        <taxon>Embryophyta</taxon>
        <taxon>Marchantiophyta</taxon>
        <taxon>Marchantiopsida</taxon>
        <taxon>Marchantiidae</taxon>
        <taxon>Marchantiales</taxon>
        <taxon>Ricciaceae</taxon>
        <taxon>Riccia</taxon>
    </lineage>
</organism>
<evidence type="ECO:0000313" key="2">
    <source>
        <dbReference type="EMBL" id="KAL2620437.1"/>
    </source>
</evidence>
<dbReference type="Proteomes" id="UP001605036">
    <property type="component" value="Unassembled WGS sequence"/>
</dbReference>
<name>A0ABD1Y401_9MARC</name>
<dbReference type="EMBL" id="JBHFFA010000006">
    <property type="protein sequence ID" value="KAL2620437.1"/>
    <property type="molecule type" value="Genomic_DNA"/>
</dbReference>
<evidence type="ECO:0000313" key="3">
    <source>
        <dbReference type="Proteomes" id="UP001605036"/>
    </source>
</evidence>
<feature type="compositionally biased region" description="Basic residues" evidence="1">
    <location>
        <begin position="54"/>
        <end position="64"/>
    </location>
</feature>
<gene>
    <name evidence="2" type="ORF">R1flu_000642</name>
</gene>
<feature type="region of interest" description="Disordered" evidence="1">
    <location>
        <begin position="47"/>
        <end position="94"/>
    </location>
</feature>
<reference evidence="2 3" key="1">
    <citation type="submission" date="2024-09" db="EMBL/GenBank/DDBJ databases">
        <title>Chromosome-scale assembly of Riccia fluitans.</title>
        <authorList>
            <person name="Paukszto L."/>
            <person name="Sawicki J."/>
            <person name="Karawczyk K."/>
            <person name="Piernik-Szablinska J."/>
            <person name="Szczecinska M."/>
            <person name="Mazdziarz M."/>
        </authorList>
    </citation>
    <scope>NUCLEOTIDE SEQUENCE [LARGE SCALE GENOMIC DNA]</scope>
    <source>
        <strain evidence="2">Rf_01</strain>
        <tissue evidence="2">Aerial parts of the thallus</tissue>
    </source>
</reference>